<dbReference type="RefSeq" id="WP_229686865.1">
    <property type="nucleotide sequence ID" value="NZ_BMMK01000050.1"/>
</dbReference>
<comment type="caution">
    <text evidence="2">The sequence shown here is derived from an EMBL/GenBank/DDBJ whole genome shotgun (WGS) entry which is preliminary data.</text>
</comment>
<feature type="domain" description="SAF" evidence="1">
    <location>
        <begin position="58"/>
        <end position="120"/>
    </location>
</feature>
<gene>
    <name evidence="2" type="ORF">GCM10012275_59700</name>
</gene>
<protein>
    <recommendedName>
        <fullName evidence="1">SAF domain-containing protein</fullName>
    </recommendedName>
</protein>
<proteinExistence type="predicted"/>
<dbReference type="Pfam" id="PF08666">
    <property type="entry name" value="SAF"/>
    <property type="match status" value="1"/>
</dbReference>
<name>A0A8J3CI85_9PSEU</name>
<sequence>MHQTNNPNHFQPDRLRWLLTNRGWGRTVQFRRLLAGVLVLLAAVLAVRPAIGKPPDRETALIAARDLPPGTVLQATDLAERQLPPEAIPAHALREHSQAVGRILAGAARSGEPLTDLRLAGPELTELATRRGDATAVPVRLADPAVADLLHPGSRVDLISTVERSPPTPLASDAVVLAVRPPVQGAGQQGRLVVIGLPREEAPIVAGTALTEGVAITLR</sequence>
<accession>A0A8J3CI85</accession>
<dbReference type="CDD" id="cd11614">
    <property type="entry name" value="SAF_CpaB_FlgA_like"/>
    <property type="match status" value="1"/>
</dbReference>
<evidence type="ECO:0000313" key="2">
    <source>
        <dbReference type="EMBL" id="GGM81093.1"/>
    </source>
</evidence>
<dbReference type="InterPro" id="IPR013974">
    <property type="entry name" value="SAF"/>
</dbReference>
<evidence type="ECO:0000259" key="1">
    <source>
        <dbReference type="SMART" id="SM00858"/>
    </source>
</evidence>
<dbReference type="EMBL" id="BMMK01000050">
    <property type="protein sequence ID" value="GGM81093.1"/>
    <property type="molecule type" value="Genomic_DNA"/>
</dbReference>
<reference evidence="2" key="2">
    <citation type="submission" date="2020-09" db="EMBL/GenBank/DDBJ databases">
        <authorList>
            <person name="Sun Q."/>
            <person name="Zhou Y."/>
        </authorList>
    </citation>
    <scope>NUCLEOTIDE SEQUENCE</scope>
    <source>
        <strain evidence="2">CGMCC 4.5737</strain>
    </source>
</reference>
<organism evidence="2 3">
    <name type="scientific">Longimycelium tulufanense</name>
    <dbReference type="NCBI Taxonomy" id="907463"/>
    <lineage>
        <taxon>Bacteria</taxon>
        <taxon>Bacillati</taxon>
        <taxon>Actinomycetota</taxon>
        <taxon>Actinomycetes</taxon>
        <taxon>Pseudonocardiales</taxon>
        <taxon>Pseudonocardiaceae</taxon>
        <taxon>Longimycelium</taxon>
    </lineage>
</organism>
<dbReference type="Proteomes" id="UP000637578">
    <property type="component" value="Unassembled WGS sequence"/>
</dbReference>
<keyword evidence="3" id="KW-1185">Reference proteome</keyword>
<dbReference type="AlphaFoldDB" id="A0A8J3CI85"/>
<evidence type="ECO:0000313" key="3">
    <source>
        <dbReference type="Proteomes" id="UP000637578"/>
    </source>
</evidence>
<dbReference type="SMART" id="SM00858">
    <property type="entry name" value="SAF"/>
    <property type="match status" value="1"/>
</dbReference>
<reference evidence="2" key="1">
    <citation type="journal article" date="2014" name="Int. J. Syst. Evol. Microbiol.">
        <title>Complete genome sequence of Corynebacterium casei LMG S-19264T (=DSM 44701T), isolated from a smear-ripened cheese.</title>
        <authorList>
            <consortium name="US DOE Joint Genome Institute (JGI-PGF)"/>
            <person name="Walter F."/>
            <person name="Albersmeier A."/>
            <person name="Kalinowski J."/>
            <person name="Ruckert C."/>
        </authorList>
    </citation>
    <scope>NUCLEOTIDE SEQUENCE</scope>
    <source>
        <strain evidence="2">CGMCC 4.5737</strain>
    </source>
</reference>